<dbReference type="Proteomes" id="UP000269374">
    <property type="component" value="Chromosome"/>
</dbReference>
<dbReference type="PIRSF" id="PIRSF031653">
    <property type="entry name" value="UCP031653"/>
    <property type="match status" value="1"/>
</dbReference>
<evidence type="ECO:0000313" key="2">
    <source>
        <dbReference type="EMBL" id="AYG01763.1"/>
    </source>
</evidence>
<accession>A0A387BD49</accession>
<dbReference type="KEGG" id="lact:D7I46_12280"/>
<keyword evidence="1" id="KW-0963">Cytoplasm</keyword>
<evidence type="ECO:0000313" key="3">
    <source>
        <dbReference type="Proteomes" id="UP000269374"/>
    </source>
</evidence>
<dbReference type="Pfam" id="PF09902">
    <property type="entry name" value="DUF2129"/>
    <property type="match status" value="1"/>
</dbReference>
<dbReference type="AlphaFoldDB" id="A0A387BD49"/>
<name>A0A387BD49_9LACT</name>
<evidence type="ECO:0000256" key="1">
    <source>
        <dbReference type="ARBA" id="ARBA00022490"/>
    </source>
</evidence>
<protein>
    <submittedName>
        <fullName evidence="2">DUF2129 domain-containing protein</fullName>
    </submittedName>
</protein>
<dbReference type="OrthoDB" id="2243189at2"/>
<dbReference type="EMBL" id="CP032627">
    <property type="protein sequence ID" value="AYG01763.1"/>
    <property type="molecule type" value="Genomic_DNA"/>
</dbReference>
<keyword evidence="3" id="KW-1185">Reference proteome</keyword>
<dbReference type="InterPro" id="IPR016979">
    <property type="entry name" value="DUF2129"/>
</dbReference>
<dbReference type="RefSeq" id="WP_120773132.1">
    <property type="nucleotide sequence ID" value="NZ_CP032627.1"/>
</dbReference>
<organism evidence="2 3">
    <name type="scientific">Lactococcus allomyrinae</name>
    <dbReference type="NCBI Taxonomy" id="2419773"/>
    <lineage>
        <taxon>Bacteria</taxon>
        <taxon>Bacillati</taxon>
        <taxon>Bacillota</taxon>
        <taxon>Bacilli</taxon>
        <taxon>Lactobacillales</taxon>
        <taxon>Streptococcaceae</taxon>
        <taxon>Lactococcus</taxon>
    </lineage>
</organism>
<sequence>MEQFDKKEIRPLEVPGRIAIYVYCNSYKGTRQLARFGDVAYTSQKAHYSLLYVDEAQLSELLPKLEELKFVKKVRVGHLKEMNKNFSEAFLLTNQEVKKELEA</sequence>
<proteinExistence type="predicted"/>
<gene>
    <name evidence="2" type="ORF">D7I46_12280</name>
</gene>
<reference evidence="2 3" key="1">
    <citation type="submission" date="2018-09" db="EMBL/GenBank/DDBJ databases">
        <title>Genome sequencing of strain 1JSPR-7.</title>
        <authorList>
            <person name="Heo J."/>
            <person name="Kim S.-J."/>
            <person name="Kwon S.-W."/>
        </authorList>
    </citation>
    <scope>NUCLEOTIDE SEQUENCE [LARGE SCALE GENOMIC DNA]</scope>
    <source>
        <strain evidence="2 3">1JSPR-7</strain>
    </source>
</reference>